<organism evidence="2 3">
    <name type="scientific">Lentzea guizhouensis</name>
    <dbReference type="NCBI Taxonomy" id="1586287"/>
    <lineage>
        <taxon>Bacteria</taxon>
        <taxon>Bacillati</taxon>
        <taxon>Actinomycetota</taxon>
        <taxon>Actinomycetes</taxon>
        <taxon>Pseudonocardiales</taxon>
        <taxon>Pseudonocardiaceae</taxon>
        <taxon>Lentzea</taxon>
    </lineage>
</organism>
<reference evidence="2 3" key="1">
    <citation type="submission" date="2016-07" db="EMBL/GenBank/DDBJ databases">
        <title>Complete genome sequence of the Lentzea guizhouensis DHS C013.</title>
        <authorList>
            <person name="Cao C."/>
        </authorList>
    </citation>
    <scope>NUCLEOTIDE SEQUENCE [LARGE SCALE GENOMIC DNA]</scope>
    <source>
        <strain evidence="2 3">DHS C013</strain>
    </source>
</reference>
<protein>
    <submittedName>
        <fullName evidence="2">Uncharacterized protein</fullName>
    </submittedName>
</protein>
<dbReference type="STRING" id="1586287.BBK82_03845"/>
<gene>
    <name evidence="2" type="ORF">BBK82_03845</name>
</gene>
<feature type="transmembrane region" description="Helical" evidence="1">
    <location>
        <begin position="24"/>
        <end position="44"/>
    </location>
</feature>
<dbReference type="AlphaFoldDB" id="A0A1B2HXJ7"/>
<evidence type="ECO:0000313" key="2">
    <source>
        <dbReference type="EMBL" id="ANZ42469.1"/>
    </source>
</evidence>
<name>A0A1B2HXJ7_9PSEU</name>
<evidence type="ECO:0000256" key="1">
    <source>
        <dbReference type="SAM" id="Phobius"/>
    </source>
</evidence>
<accession>A0A1B2HXJ7</accession>
<keyword evidence="1" id="KW-0812">Transmembrane</keyword>
<dbReference type="EMBL" id="CP016793">
    <property type="protein sequence ID" value="ANZ42469.1"/>
    <property type="molecule type" value="Genomic_DNA"/>
</dbReference>
<keyword evidence="1" id="KW-1133">Transmembrane helix</keyword>
<keyword evidence="3" id="KW-1185">Reference proteome</keyword>
<dbReference type="Proteomes" id="UP000093053">
    <property type="component" value="Chromosome"/>
</dbReference>
<dbReference type="KEGG" id="led:BBK82_03845"/>
<proteinExistence type="predicted"/>
<feature type="transmembrane region" description="Helical" evidence="1">
    <location>
        <begin position="51"/>
        <end position="70"/>
    </location>
</feature>
<evidence type="ECO:0000313" key="3">
    <source>
        <dbReference type="Proteomes" id="UP000093053"/>
    </source>
</evidence>
<keyword evidence="1" id="KW-0472">Membrane</keyword>
<sequence length="73" mass="7607">MVAFLVVLGLFVTGVLVGGTTGAVLLGVLIIGAVALLATTWRVLSPAQRTLRVVVLLVLAFIALELVLKIPTR</sequence>